<protein>
    <recommendedName>
        <fullName evidence="5">pyranose dehydrogenase (acceptor)</fullName>
        <ecNumber evidence="5">1.1.99.29</ecNumber>
    </recommendedName>
</protein>
<dbReference type="Gene3D" id="3.50.50.60">
    <property type="entry name" value="FAD/NAD(P)-binding domain"/>
    <property type="match status" value="2"/>
</dbReference>
<evidence type="ECO:0000259" key="18">
    <source>
        <dbReference type="Pfam" id="PF00732"/>
    </source>
</evidence>
<reference evidence="20" key="1">
    <citation type="submission" date="2022-07" db="EMBL/GenBank/DDBJ databases">
        <title>Genome Sequence of Leucocoprinus birnbaumii.</title>
        <authorList>
            <person name="Buettner E."/>
        </authorList>
    </citation>
    <scope>NUCLEOTIDE SEQUENCE</scope>
    <source>
        <strain evidence="20">VT141</strain>
    </source>
</reference>
<comment type="catalytic activity">
    <reaction evidence="14">
        <text>a pyranoside + acceptor = a pyranosid-3,4-diulose + reduced acceptor.</text>
        <dbReference type="EC" id="1.1.99.29"/>
    </reaction>
</comment>
<dbReference type="InterPro" id="IPR012132">
    <property type="entry name" value="GMC_OxRdtase"/>
</dbReference>
<feature type="active site" description="Proton acceptor" evidence="15">
    <location>
        <position position="581"/>
    </location>
</feature>
<evidence type="ECO:0000256" key="5">
    <source>
        <dbReference type="ARBA" id="ARBA00013177"/>
    </source>
</evidence>
<keyword evidence="17" id="KW-0732">Signal</keyword>
<keyword evidence="7" id="KW-0285">Flavoprotein</keyword>
<evidence type="ECO:0000256" key="3">
    <source>
        <dbReference type="ARBA" id="ARBA00010790"/>
    </source>
</evidence>
<dbReference type="SUPFAM" id="SSF51905">
    <property type="entry name" value="FAD/NAD(P)-binding domain"/>
    <property type="match status" value="1"/>
</dbReference>
<sequence>MSSLNRHILLLLAVATSGLGVQFFQQPSEVPTIDYDFIVVGGGTAGLVVATRLGEEPDLNVLVIEAGLSNEDVFDVQVPGLVENIGWGTIVDWNYTTTPQSNLNDREVVYPRAKILGGCSSHNGLVYTRGSRDDYNRWAAITRNDSLSWGEIFPYILKAEKWSGPNDPSLPEKGHYDPSFHNVGGKLGVTAPYYEHPFNDLIFEATQELSSEFPLLHDLNSGRPIGLGLLAGWSQSTLAHGLRSSSATSYLATASDNVHVLLHSLVTRVLPIDTSEQGPGKSAYDFRGVEVATSPDSPKWNFTAKKEVIVSAGMINTPQLLLLSGIGPQDELKSLGITAYVDIPSVGKNFSDQLSIGLGFGTDLPNTERYKCLSLLHLTDTKKIVLSSFDPVAALNQWKANHTGPLALARHLPPLGWVRLSEDSKPFRNGSPDPTGGPSSPHIEYYFVQISPVNGGSITLATTSPFDQPNIDPALRSSEIDTAIILEGYRSAERLMGSHAFSDHITGLVVPLPLSGTSLTDQEFVQYLRTNATHFGHGVGSCSMAPRGASWGVVDPSFRVQKVTGLRIVDASVLPFVPSGHTQAAVYAIAELASEVIKRSY</sequence>
<dbReference type="EC" id="1.1.99.29" evidence="5"/>
<comment type="caution">
    <text evidence="20">The sequence shown here is derived from an EMBL/GenBank/DDBJ whole genome shotgun (WGS) entry which is preliminary data.</text>
</comment>
<dbReference type="GO" id="GO:0033718">
    <property type="term" value="F:pyranose dehydrogenase (acceptor) activity"/>
    <property type="evidence" value="ECO:0007669"/>
    <property type="project" value="UniProtKB-EC"/>
</dbReference>
<feature type="binding site" evidence="16">
    <location>
        <position position="266"/>
    </location>
    <ligand>
        <name>FAD</name>
        <dbReference type="ChEBI" id="CHEBI:57692"/>
    </ligand>
</feature>
<comment type="function">
    <text evidence="9">Catalyzes the single-oxidation or sequential double oxidation reaction of carbohydrates primarily at carbon-2 and/or carbon-3 with the concomitant reduction of the flavin. The enzyme exhibits a broad sugar substrate specificity, oxidizing different aldopyranoses to the corresponding C-1, C-2, C-3 or C-1,2, C-2,3 and C-3,4 (di)dehydro sugars with substrate-specific regioselectivity. Accepts only a narrow range of electron acceptors such as substituted benzoquinones and complexed metal ions and reacts extremely slowly with O(2) as acceptor. May play a role in the natural recycling of plant matter by oxidizing all major monosaccharides in lignocellulose and by reducing quinone compounds or reactive radical species generated during lignin depolymerization.</text>
</comment>
<dbReference type="GO" id="GO:0050660">
    <property type="term" value="F:flavin adenine dinucleotide binding"/>
    <property type="evidence" value="ECO:0007669"/>
    <property type="project" value="InterPro"/>
</dbReference>
<dbReference type="AlphaFoldDB" id="A0AAD5VQY5"/>
<dbReference type="Pfam" id="PF05199">
    <property type="entry name" value="GMC_oxred_C"/>
    <property type="match status" value="1"/>
</dbReference>
<comment type="catalytic activity">
    <reaction evidence="11">
        <text>pyranose + acceptor = pyranos-2,3-diulose + reduced acceptor.</text>
        <dbReference type="EC" id="1.1.99.29"/>
    </reaction>
</comment>
<feature type="active site" description="Proton donor" evidence="15">
    <location>
        <position position="537"/>
    </location>
</feature>
<dbReference type="Gene3D" id="3.30.560.10">
    <property type="entry name" value="Glucose Oxidase, domain 3"/>
    <property type="match status" value="2"/>
</dbReference>
<dbReference type="Pfam" id="PF00732">
    <property type="entry name" value="GMC_oxred_N"/>
    <property type="match status" value="1"/>
</dbReference>
<dbReference type="PIRSF" id="PIRSF000137">
    <property type="entry name" value="Alcohol_oxidase"/>
    <property type="match status" value="1"/>
</dbReference>
<evidence type="ECO:0000256" key="13">
    <source>
        <dbReference type="ARBA" id="ARBA00034050"/>
    </source>
</evidence>
<dbReference type="GO" id="GO:0005576">
    <property type="term" value="C:extracellular region"/>
    <property type="evidence" value="ECO:0007669"/>
    <property type="project" value="UniProtKB-SubCell"/>
</dbReference>
<keyword evidence="6" id="KW-0964">Secreted</keyword>
<dbReference type="PANTHER" id="PTHR11552">
    <property type="entry name" value="GLUCOSE-METHANOL-CHOLINE GMC OXIDOREDUCTASE"/>
    <property type="match status" value="1"/>
</dbReference>
<comment type="subcellular location">
    <subcellularLocation>
        <location evidence="2">Secreted</location>
    </subcellularLocation>
</comment>
<dbReference type="EMBL" id="JANIEX010000427">
    <property type="protein sequence ID" value="KAJ3567241.1"/>
    <property type="molecule type" value="Genomic_DNA"/>
</dbReference>
<feature type="signal peptide" evidence="17">
    <location>
        <begin position="1"/>
        <end position="20"/>
    </location>
</feature>
<feature type="domain" description="Glucose-methanol-choline oxidoreductase C-terminal" evidence="19">
    <location>
        <begin position="453"/>
        <end position="590"/>
    </location>
</feature>
<evidence type="ECO:0000256" key="9">
    <source>
        <dbReference type="ARBA" id="ARBA00024699"/>
    </source>
</evidence>
<dbReference type="Proteomes" id="UP001213000">
    <property type="component" value="Unassembled WGS sequence"/>
</dbReference>
<evidence type="ECO:0000256" key="15">
    <source>
        <dbReference type="PIRSR" id="PIRSR000137-1"/>
    </source>
</evidence>
<organism evidence="20 21">
    <name type="scientific">Leucocoprinus birnbaumii</name>
    <dbReference type="NCBI Taxonomy" id="56174"/>
    <lineage>
        <taxon>Eukaryota</taxon>
        <taxon>Fungi</taxon>
        <taxon>Dikarya</taxon>
        <taxon>Basidiomycota</taxon>
        <taxon>Agaricomycotina</taxon>
        <taxon>Agaricomycetes</taxon>
        <taxon>Agaricomycetidae</taxon>
        <taxon>Agaricales</taxon>
        <taxon>Agaricineae</taxon>
        <taxon>Agaricaceae</taxon>
        <taxon>Leucocoprinus</taxon>
    </lineage>
</organism>
<proteinExistence type="inferred from homology"/>
<evidence type="ECO:0000256" key="10">
    <source>
        <dbReference type="ARBA" id="ARBA00033986"/>
    </source>
</evidence>
<evidence type="ECO:0000256" key="7">
    <source>
        <dbReference type="ARBA" id="ARBA00022630"/>
    </source>
</evidence>
<comment type="catalytic activity">
    <reaction evidence="12">
        <text>pyranose + acceptor = pyranos-3-ulose + reduced acceptor.</text>
        <dbReference type="EC" id="1.1.99.29"/>
    </reaction>
</comment>
<comment type="subunit">
    <text evidence="4">Monomer.</text>
</comment>
<gene>
    <name evidence="20" type="ORF">NP233_g6493</name>
</gene>
<dbReference type="PANTHER" id="PTHR11552:SF147">
    <property type="entry name" value="CHOLINE DEHYDROGENASE, MITOCHONDRIAL"/>
    <property type="match status" value="1"/>
</dbReference>
<evidence type="ECO:0000256" key="17">
    <source>
        <dbReference type="SAM" id="SignalP"/>
    </source>
</evidence>
<evidence type="ECO:0000256" key="1">
    <source>
        <dbReference type="ARBA" id="ARBA00001974"/>
    </source>
</evidence>
<accession>A0AAD5VQY5</accession>
<dbReference type="InterPro" id="IPR036188">
    <property type="entry name" value="FAD/NAD-bd_sf"/>
</dbReference>
<evidence type="ECO:0000256" key="4">
    <source>
        <dbReference type="ARBA" id="ARBA00011245"/>
    </source>
</evidence>
<comment type="similarity">
    <text evidence="3">Belongs to the GMC oxidoreductase family.</text>
</comment>
<evidence type="ECO:0000256" key="12">
    <source>
        <dbReference type="ARBA" id="ARBA00034029"/>
    </source>
</evidence>
<comment type="cofactor">
    <cofactor evidence="1 16">
        <name>FAD</name>
        <dbReference type="ChEBI" id="CHEBI:57692"/>
    </cofactor>
</comment>
<feature type="chain" id="PRO_5042092927" description="pyranose dehydrogenase (acceptor)" evidence="17">
    <location>
        <begin position="21"/>
        <end position="601"/>
    </location>
</feature>
<evidence type="ECO:0000256" key="2">
    <source>
        <dbReference type="ARBA" id="ARBA00004613"/>
    </source>
</evidence>
<dbReference type="SUPFAM" id="SSF54373">
    <property type="entry name" value="FAD-linked reductases, C-terminal domain"/>
    <property type="match status" value="1"/>
</dbReference>
<dbReference type="InterPro" id="IPR007867">
    <property type="entry name" value="GMC_OxRtase_C"/>
</dbReference>
<evidence type="ECO:0000256" key="8">
    <source>
        <dbReference type="ARBA" id="ARBA00022827"/>
    </source>
</evidence>
<evidence type="ECO:0000313" key="20">
    <source>
        <dbReference type="EMBL" id="KAJ3567241.1"/>
    </source>
</evidence>
<evidence type="ECO:0000256" key="16">
    <source>
        <dbReference type="PIRSR" id="PIRSR000137-2"/>
    </source>
</evidence>
<evidence type="ECO:0000259" key="19">
    <source>
        <dbReference type="Pfam" id="PF05199"/>
    </source>
</evidence>
<keyword evidence="8 16" id="KW-0274">FAD</keyword>
<feature type="domain" description="Glucose-methanol-choline oxidoreductase N-terminal" evidence="18">
    <location>
        <begin position="35"/>
        <end position="354"/>
    </location>
</feature>
<comment type="catalytic activity">
    <reaction evidence="13">
        <text>a pyranoside + acceptor = a pyranosid-3-ulose + reduced acceptor.</text>
        <dbReference type="EC" id="1.1.99.29"/>
    </reaction>
</comment>
<evidence type="ECO:0000256" key="11">
    <source>
        <dbReference type="ARBA" id="ARBA00034010"/>
    </source>
</evidence>
<evidence type="ECO:0000313" key="21">
    <source>
        <dbReference type="Proteomes" id="UP001213000"/>
    </source>
</evidence>
<name>A0AAD5VQY5_9AGAR</name>
<evidence type="ECO:0000256" key="14">
    <source>
        <dbReference type="ARBA" id="ARBA00034059"/>
    </source>
</evidence>
<comment type="catalytic activity">
    <reaction evidence="10">
        <text>pyranose + acceptor = pyranos-2-ulose + reduced acceptor.</text>
        <dbReference type="EC" id="1.1.99.29"/>
    </reaction>
</comment>
<keyword evidence="21" id="KW-1185">Reference proteome</keyword>
<feature type="binding site" evidence="16">
    <location>
        <begin position="123"/>
        <end position="126"/>
    </location>
    <ligand>
        <name>FAD</name>
        <dbReference type="ChEBI" id="CHEBI:57692"/>
    </ligand>
</feature>
<evidence type="ECO:0000256" key="6">
    <source>
        <dbReference type="ARBA" id="ARBA00022525"/>
    </source>
</evidence>
<dbReference type="InterPro" id="IPR000172">
    <property type="entry name" value="GMC_OxRdtase_N"/>
</dbReference>